<dbReference type="EMBL" id="GBRD01010833">
    <property type="protein sequence ID" value="JAG54991.1"/>
    <property type="molecule type" value="Transcribed_RNA"/>
</dbReference>
<reference evidence="1" key="1">
    <citation type="submission" date="2014-09" db="EMBL/GenBank/DDBJ databases">
        <authorList>
            <person name="Magalhaes I.L.F."/>
            <person name="Oliveira U."/>
            <person name="Santos F.R."/>
            <person name="Vidigal T.H.D.A."/>
            <person name="Brescovit A.D."/>
            <person name="Santos A.J."/>
        </authorList>
    </citation>
    <scope>NUCLEOTIDE SEQUENCE</scope>
</reference>
<accession>A0A0K8SNW0</accession>
<organism evidence="1">
    <name type="scientific">Lygus hesperus</name>
    <name type="common">Western plant bug</name>
    <dbReference type="NCBI Taxonomy" id="30085"/>
    <lineage>
        <taxon>Eukaryota</taxon>
        <taxon>Metazoa</taxon>
        <taxon>Ecdysozoa</taxon>
        <taxon>Arthropoda</taxon>
        <taxon>Hexapoda</taxon>
        <taxon>Insecta</taxon>
        <taxon>Pterygota</taxon>
        <taxon>Neoptera</taxon>
        <taxon>Paraneoptera</taxon>
        <taxon>Hemiptera</taxon>
        <taxon>Heteroptera</taxon>
        <taxon>Panheteroptera</taxon>
        <taxon>Cimicomorpha</taxon>
        <taxon>Miridae</taxon>
        <taxon>Mirini</taxon>
        <taxon>Lygus</taxon>
    </lineage>
</organism>
<sequence length="174" mass="19765">PPVFELESSVHSTQFYSRCVDLLCEKDPPDPAFSRMCQERFGKRAKGTMLCMLNQNKKIVRLGSGGRYWYAGTPLICNSSALGLAAQLKERHTFPKPNSQDIHFVVTFLRAWPWLIEQRRNHSAPWAKPFYIEDLDVPSPVPHGDANVSAPSLMNLAIVILYCHILSAYSLIRY</sequence>
<feature type="non-terminal residue" evidence="1">
    <location>
        <position position="1"/>
    </location>
</feature>
<dbReference type="AlphaFoldDB" id="A0A0K8SNW0"/>
<protein>
    <submittedName>
        <fullName evidence="1">Uncharacterized protein</fullName>
    </submittedName>
</protein>
<proteinExistence type="predicted"/>
<name>A0A0K8SNW0_LYGHE</name>
<evidence type="ECO:0000313" key="1">
    <source>
        <dbReference type="EMBL" id="JAG54991.1"/>
    </source>
</evidence>